<gene>
    <name evidence="1" type="ORF">RND81_12G009000</name>
</gene>
<dbReference type="EMBL" id="JBDFQZ010000012">
    <property type="protein sequence ID" value="KAK9671139.1"/>
    <property type="molecule type" value="Genomic_DNA"/>
</dbReference>
<dbReference type="PANTHER" id="PTHR33710">
    <property type="entry name" value="BNAC02G09200D PROTEIN"/>
    <property type="match status" value="1"/>
</dbReference>
<name>A0AAW1H6Z8_SAPOF</name>
<evidence type="ECO:0000313" key="1">
    <source>
        <dbReference type="EMBL" id="KAK9671139.1"/>
    </source>
</evidence>
<keyword evidence="2" id="KW-1185">Reference proteome</keyword>
<dbReference type="InterPro" id="IPR036691">
    <property type="entry name" value="Endo/exonu/phosph_ase_sf"/>
</dbReference>
<dbReference type="SUPFAM" id="SSF56219">
    <property type="entry name" value="DNase I-like"/>
    <property type="match status" value="1"/>
</dbReference>
<dbReference type="Gene3D" id="3.60.10.10">
    <property type="entry name" value="Endonuclease/exonuclease/phosphatase"/>
    <property type="match status" value="1"/>
</dbReference>
<dbReference type="Proteomes" id="UP001443914">
    <property type="component" value="Unassembled WGS sequence"/>
</dbReference>
<dbReference type="AlphaFoldDB" id="A0AAW1H6Z8"/>
<protein>
    <submittedName>
        <fullName evidence="1">Uncharacterized protein</fullName>
    </submittedName>
</protein>
<sequence>MTELESFARSNNRPWMLAGDFNETRSINERHGGDQNMARRCDRFNNWIENCELIELAITGSLHTWARGNSVETRQSARLDRALCNANWGTMFEEAMVKHLPAIASDHCPLLISPNGFAPLNSINRPFRFQACWMTHENFKEFVDTSWPSNGIFPTRHEELSRRLKEWNDHTFGNIFRQKRNLIARISGCQRELSKARLKHLIKLEAKLRKELEEILAREELLWYQKSHMEFITDGDRNTSYFHEDDDLEAFPEGLIDTSRLFNTNLIFQSRLHLISEVRKMGKPHNIVIRLRTHHPKRRHGIQWLMCDRSIKYYNRTKLDGTSSDQPFTGSKKCRCPFSLKGVGQADGTWTLEVRNGFHNHAIRSKDTILDQETKETILSMTASKISVSNILIELGNRKIDVAAKQVYNIRAREISASWKRVSITSSLHALET</sequence>
<organism evidence="1 2">
    <name type="scientific">Saponaria officinalis</name>
    <name type="common">Common soapwort</name>
    <name type="synonym">Lychnis saponaria</name>
    <dbReference type="NCBI Taxonomy" id="3572"/>
    <lineage>
        <taxon>Eukaryota</taxon>
        <taxon>Viridiplantae</taxon>
        <taxon>Streptophyta</taxon>
        <taxon>Embryophyta</taxon>
        <taxon>Tracheophyta</taxon>
        <taxon>Spermatophyta</taxon>
        <taxon>Magnoliopsida</taxon>
        <taxon>eudicotyledons</taxon>
        <taxon>Gunneridae</taxon>
        <taxon>Pentapetalae</taxon>
        <taxon>Caryophyllales</taxon>
        <taxon>Caryophyllaceae</taxon>
        <taxon>Caryophylleae</taxon>
        <taxon>Saponaria</taxon>
    </lineage>
</organism>
<evidence type="ECO:0000313" key="2">
    <source>
        <dbReference type="Proteomes" id="UP001443914"/>
    </source>
</evidence>
<comment type="caution">
    <text evidence="1">The sequence shown here is derived from an EMBL/GenBank/DDBJ whole genome shotgun (WGS) entry which is preliminary data.</text>
</comment>
<accession>A0AAW1H6Z8</accession>
<dbReference type="PANTHER" id="PTHR33710:SF64">
    <property type="entry name" value="ENDONUCLEASE_EXONUCLEASE_PHOSPHATASE DOMAIN-CONTAINING PROTEIN"/>
    <property type="match status" value="1"/>
</dbReference>
<proteinExistence type="predicted"/>
<reference evidence="1" key="1">
    <citation type="submission" date="2024-03" db="EMBL/GenBank/DDBJ databases">
        <title>WGS assembly of Saponaria officinalis var. Norfolk2.</title>
        <authorList>
            <person name="Jenkins J."/>
            <person name="Shu S."/>
            <person name="Grimwood J."/>
            <person name="Barry K."/>
            <person name="Goodstein D."/>
            <person name="Schmutz J."/>
            <person name="Leebens-Mack J."/>
            <person name="Osbourn A."/>
        </authorList>
    </citation>
    <scope>NUCLEOTIDE SEQUENCE [LARGE SCALE GENOMIC DNA]</scope>
    <source>
        <strain evidence="1">JIC</strain>
    </source>
</reference>